<protein>
    <recommendedName>
        <fullName evidence="2">MIR domain-containing protein</fullName>
    </recommendedName>
</protein>
<comment type="caution">
    <text evidence="3">The sequence shown here is derived from an EMBL/GenBank/DDBJ whole genome shotgun (WGS) entry which is preliminary data.</text>
</comment>
<evidence type="ECO:0000256" key="1">
    <source>
        <dbReference type="ARBA" id="ARBA00022737"/>
    </source>
</evidence>
<reference evidence="3 6" key="1">
    <citation type="submission" date="2016-04" db="EMBL/GenBank/DDBJ databases">
        <title>Genome analyses suggest a sexual origin of heterokaryosis in a supposedly ancient asexual fungus.</title>
        <authorList>
            <person name="Ropars J."/>
            <person name="Sedzielewska K."/>
            <person name="Noel J."/>
            <person name="Charron P."/>
            <person name="Farinelli L."/>
            <person name="Marton T."/>
            <person name="Kruger M."/>
            <person name="Pelin A."/>
            <person name="Brachmann A."/>
            <person name="Corradi N."/>
        </authorList>
    </citation>
    <scope>NUCLEOTIDE SEQUENCE [LARGE SCALE GENOMIC DNA]</scope>
    <source>
        <strain evidence="3 6">A5</strain>
    </source>
</reference>
<dbReference type="CDD" id="cd23263">
    <property type="entry name" value="beta-trefoil_MIR"/>
    <property type="match status" value="1"/>
</dbReference>
<evidence type="ECO:0000259" key="2">
    <source>
        <dbReference type="PROSITE" id="PS50919"/>
    </source>
</evidence>
<evidence type="ECO:0000313" key="3">
    <source>
        <dbReference type="EMBL" id="PKC16665.1"/>
    </source>
</evidence>
<keyword evidence="1" id="KW-0677">Repeat</keyword>
<proteinExistence type="predicted"/>
<dbReference type="EMBL" id="LLXH01000991">
    <property type="protein sequence ID" value="PKC61410.1"/>
    <property type="molecule type" value="Genomic_DNA"/>
</dbReference>
<sequence>MDLPRYEGNIHPDEWICNIQKFDYYWRAKYGLGYLDIAISLVDATIKLPDDIFTGEELRNALKEDISFTIFKNTNKRKLQSLKYNLERNGGDTSKFVSTFRKLCYNAEIDDIEEQKKYLYKTLPNNHFDYISNEFYKKMKDVDSINELVRRFEDIVFEESNLIRNESIVALKHVATGKYLSSIKNLSYITGSKSQMVFVGSTEPVPNSLWKIKFDKELATYPDTPINLQHIKSEMFLGLSFNRNTHYPHNYYYLRSPCTKYTEVSCNGNDKDWIFRHSKFENYDGSLKSNDTINLSIKKTKVINDKEEFLSSHDIHCSIGNYTFQEVVCLSDRLGRNEEWCIELIHGGS</sequence>
<name>A0A2I1E6S9_9GLOM</name>
<reference evidence="3 6" key="2">
    <citation type="submission" date="2017-09" db="EMBL/GenBank/DDBJ databases">
        <title>Extensive intraspecific genome diversity in a model arbuscular mycorrhizal fungus.</title>
        <authorList>
            <person name="Chen E.C."/>
            <person name="Morin E."/>
            <person name="Beaudet D."/>
            <person name="Noel J."/>
            <person name="Ndikumana S."/>
            <person name="Charron P."/>
            <person name="St-Onge C."/>
            <person name="Giorgi J."/>
            <person name="Grigoriev I.V."/>
            <person name="Roux C."/>
            <person name="Martin F.M."/>
            <person name="Corradi N."/>
        </authorList>
    </citation>
    <scope>NUCLEOTIDE SEQUENCE [LARGE SCALE GENOMIC DNA]</scope>
    <source>
        <strain evidence="3 6">A5</strain>
    </source>
</reference>
<dbReference type="InterPro" id="IPR036300">
    <property type="entry name" value="MIR_dom_sf"/>
</dbReference>
<dbReference type="EMBL" id="LLXJ01000039">
    <property type="protein sequence ID" value="PKC16665.1"/>
    <property type="molecule type" value="Genomic_DNA"/>
</dbReference>
<dbReference type="VEuPathDB" id="FungiDB:RhiirA1_539188"/>
<feature type="domain" description="MIR" evidence="2">
    <location>
        <begin position="160"/>
        <end position="215"/>
    </location>
</feature>
<dbReference type="VEuPathDB" id="FungiDB:FUN_014882"/>
<dbReference type="InterPro" id="IPR016093">
    <property type="entry name" value="MIR_motif"/>
</dbReference>
<dbReference type="SUPFAM" id="SSF82109">
    <property type="entry name" value="MIR domain"/>
    <property type="match status" value="1"/>
</dbReference>
<gene>
    <name evidence="4" type="ORF">RhiirA1_539188</name>
    <name evidence="3" type="ORF">RhiirA5_493591</name>
</gene>
<dbReference type="VEuPathDB" id="FungiDB:RhiirFUN_012057"/>
<accession>A0A2I1E6S9</accession>
<dbReference type="Proteomes" id="UP000232722">
    <property type="component" value="Unassembled WGS sequence"/>
</dbReference>
<evidence type="ECO:0000313" key="4">
    <source>
        <dbReference type="EMBL" id="PKC61410.1"/>
    </source>
</evidence>
<evidence type="ECO:0000313" key="5">
    <source>
        <dbReference type="Proteomes" id="UP000232688"/>
    </source>
</evidence>
<dbReference type="AlphaFoldDB" id="A0A2I1E6S9"/>
<evidence type="ECO:0000313" key="6">
    <source>
        <dbReference type="Proteomes" id="UP000232722"/>
    </source>
</evidence>
<dbReference type="PROSITE" id="PS50919">
    <property type="entry name" value="MIR"/>
    <property type="match status" value="1"/>
</dbReference>
<dbReference type="OrthoDB" id="2304951at2759"/>
<dbReference type="Gene3D" id="2.80.10.50">
    <property type="match status" value="1"/>
</dbReference>
<reference evidence="4 5" key="3">
    <citation type="submission" date="2017-10" db="EMBL/GenBank/DDBJ databases">
        <title>Extensive intraspecific genome diversity in a model arbuscular mycorrhizal fungus.</title>
        <authorList>
            <person name="Chen E.C.H."/>
            <person name="Morin E."/>
            <person name="Baudet D."/>
            <person name="Noel J."/>
            <person name="Ndikumana S."/>
            <person name="Charron P."/>
            <person name="St-Onge C."/>
            <person name="Giorgi J."/>
            <person name="Grigoriev I.V."/>
            <person name="Roux C."/>
            <person name="Martin F.M."/>
            <person name="Corradi N."/>
        </authorList>
    </citation>
    <scope>NUCLEOTIDE SEQUENCE [LARGE SCALE GENOMIC DNA]</scope>
    <source>
        <strain evidence="4 5">A1</strain>
    </source>
</reference>
<reference evidence="4 5" key="4">
    <citation type="submission" date="2017-10" db="EMBL/GenBank/DDBJ databases">
        <title>Genome analyses suggest a sexual origin of heterokaryosis in a supposedly ancient asexual fungus.</title>
        <authorList>
            <person name="Corradi N."/>
            <person name="Sedzielewska K."/>
            <person name="Noel J."/>
            <person name="Charron P."/>
            <person name="Farinelli L."/>
            <person name="Marton T."/>
            <person name="Kruger M."/>
            <person name="Pelin A."/>
            <person name="Brachmann A."/>
            <person name="Corradi N."/>
        </authorList>
    </citation>
    <scope>NUCLEOTIDE SEQUENCE [LARGE SCALE GENOMIC DNA]</scope>
    <source>
        <strain evidence="4 5">A1</strain>
    </source>
</reference>
<organism evidence="3 6">
    <name type="scientific">Rhizophagus irregularis</name>
    <dbReference type="NCBI Taxonomy" id="588596"/>
    <lineage>
        <taxon>Eukaryota</taxon>
        <taxon>Fungi</taxon>
        <taxon>Fungi incertae sedis</taxon>
        <taxon>Mucoromycota</taxon>
        <taxon>Glomeromycotina</taxon>
        <taxon>Glomeromycetes</taxon>
        <taxon>Glomerales</taxon>
        <taxon>Glomeraceae</taxon>
        <taxon>Rhizophagus</taxon>
    </lineage>
</organism>
<dbReference type="Proteomes" id="UP000232688">
    <property type="component" value="Unassembled WGS sequence"/>
</dbReference>